<dbReference type="PANTHER" id="PTHR12526">
    <property type="entry name" value="GLYCOSYLTRANSFERASE"/>
    <property type="match status" value="1"/>
</dbReference>
<dbReference type="GO" id="GO:0016757">
    <property type="term" value="F:glycosyltransferase activity"/>
    <property type="evidence" value="ECO:0007669"/>
    <property type="project" value="InterPro"/>
</dbReference>
<feature type="domain" description="Glycosyl transferase family 1" evidence="1">
    <location>
        <begin position="210"/>
        <end position="356"/>
    </location>
</feature>
<dbReference type="GO" id="GO:1901135">
    <property type="term" value="P:carbohydrate derivative metabolic process"/>
    <property type="evidence" value="ECO:0007669"/>
    <property type="project" value="UniProtKB-ARBA"/>
</dbReference>
<dbReference type="Proteomes" id="UP000188726">
    <property type="component" value="Unassembled WGS sequence"/>
</dbReference>
<evidence type="ECO:0000313" key="3">
    <source>
        <dbReference type="Proteomes" id="UP000188726"/>
    </source>
</evidence>
<dbReference type="RefSeq" id="WP_077459049.1">
    <property type="nucleotide sequence ID" value="NZ_MUEN01000057.1"/>
</dbReference>
<dbReference type="SUPFAM" id="SSF53756">
    <property type="entry name" value="UDP-Glycosyltransferase/glycogen phosphorylase"/>
    <property type="match status" value="1"/>
</dbReference>
<accession>A0AB36K441</accession>
<evidence type="ECO:0000259" key="1">
    <source>
        <dbReference type="Pfam" id="PF00534"/>
    </source>
</evidence>
<dbReference type="AlphaFoldDB" id="A0AB36K441"/>
<reference evidence="2 3" key="1">
    <citation type="journal article" date="2017" name="Genome Announc.">
        <title>Draft Genome Sequences of Salinivibrio proteolyticus, Salinivibrio sharmensis, Salinivibrio siamensis, Salinivibrio costicola subsp. alcaliphilus, Salinivibrio costicola subsp. vallismortis, and 29 New Isolates Belonging to the Genus Salinivibrio.</title>
        <authorList>
            <person name="Lopez-Hermoso C."/>
            <person name="de la Haba R.R."/>
            <person name="Sanchez-Porro C."/>
            <person name="Bayliss S.C."/>
            <person name="Feil E.J."/>
            <person name="Ventosa A."/>
        </authorList>
    </citation>
    <scope>NUCLEOTIDE SEQUENCE [LARGE SCALE GENOMIC DNA]</scope>
    <source>
        <strain evidence="2 3">IC202</strain>
    </source>
</reference>
<name>A0AB36K441_9GAMM</name>
<sequence>MRVAIVVNCLKLGGMERVAVNLSDAFTANGDDATLIYLKNRPQDIKPTSDVDVRLFDLKKSVLKTGIGALYYFICKLVNALVSKTFPLLFAYPSAFFFKRKLRQLEAEKGQFDLVIFRGQGTFEQLWPLHDDRFIYVCENIIKPQQYGVLSGVVYRALFDKKRIVCVSDGAYNTFQSLTQTHAITPCQASVISNPNNEVYIREQADKPEPDMHPRPFILGLGRLTQVKNFTLLVEAYAHLVKTYDIPHDLVIVGEGKDRDNIEASVKALNIEHRVFFKGARKNPFPWFKHADLFVLSSRFEGLGMVLLEALACGTRVVCTDSPGGVHQIMDGELEKYLSAQESEQLADCMYKSLSSSWSDAEQNYVDEKLAQFSCEKIVSEYKRASHV</sequence>
<organism evidence="2 3">
    <name type="scientific">Salinivibrio kushneri</name>
    <dbReference type="NCBI Taxonomy" id="1908198"/>
    <lineage>
        <taxon>Bacteria</taxon>
        <taxon>Pseudomonadati</taxon>
        <taxon>Pseudomonadota</taxon>
        <taxon>Gammaproteobacteria</taxon>
        <taxon>Vibrionales</taxon>
        <taxon>Vibrionaceae</taxon>
        <taxon>Salinivibrio</taxon>
    </lineage>
</organism>
<dbReference type="Pfam" id="PF00534">
    <property type="entry name" value="Glycos_transf_1"/>
    <property type="match status" value="1"/>
</dbReference>
<comment type="caution">
    <text evidence="2">The sequence shown here is derived from an EMBL/GenBank/DDBJ whole genome shotgun (WGS) entry which is preliminary data.</text>
</comment>
<protein>
    <submittedName>
        <fullName evidence="2">Glycosyl transferase</fullName>
    </submittedName>
</protein>
<dbReference type="InterPro" id="IPR001296">
    <property type="entry name" value="Glyco_trans_1"/>
</dbReference>
<evidence type="ECO:0000313" key="2">
    <source>
        <dbReference type="EMBL" id="OOE42790.1"/>
    </source>
</evidence>
<dbReference type="CDD" id="cd03811">
    <property type="entry name" value="GT4_GT28_WabH-like"/>
    <property type="match status" value="1"/>
</dbReference>
<proteinExistence type="predicted"/>
<dbReference type="EMBL" id="MUEO01000035">
    <property type="protein sequence ID" value="OOE42790.1"/>
    <property type="molecule type" value="Genomic_DNA"/>
</dbReference>
<gene>
    <name evidence="2" type="ORF">BZG09_12690</name>
</gene>
<dbReference type="Gene3D" id="3.40.50.2000">
    <property type="entry name" value="Glycogen Phosphorylase B"/>
    <property type="match status" value="2"/>
</dbReference>
<keyword evidence="2" id="KW-0808">Transferase</keyword>